<feature type="domain" description="Cyclic nucleotide-binding" evidence="6">
    <location>
        <begin position="443"/>
        <end position="511"/>
    </location>
</feature>
<evidence type="ECO:0000256" key="3">
    <source>
        <dbReference type="ARBA" id="ARBA00022989"/>
    </source>
</evidence>
<evidence type="ECO:0000256" key="4">
    <source>
        <dbReference type="ARBA" id="ARBA00023136"/>
    </source>
</evidence>
<evidence type="ECO:0000256" key="2">
    <source>
        <dbReference type="ARBA" id="ARBA00022692"/>
    </source>
</evidence>
<feature type="transmembrane region" description="Helical" evidence="5">
    <location>
        <begin position="1050"/>
        <end position="1071"/>
    </location>
</feature>
<gene>
    <name evidence="7" type="ORF">PPENT_87.1.T1400129</name>
</gene>
<name>A0A8S1XZ01_9CILI</name>
<dbReference type="Proteomes" id="UP000689195">
    <property type="component" value="Unassembled WGS sequence"/>
</dbReference>
<feature type="transmembrane region" description="Helical" evidence="5">
    <location>
        <begin position="993"/>
        <end position="1010"/>
    </location>
</feature>
<dbReference type="CDD" id="cd00038">
    <property type="entry name" value="CAP_ED"/>
    <property type="match status" value="2"/>
</dbReference>
<dbReference type="PROSITE" id="PS50042">
    <property type="entry name" value="CNMP_BINDING_3"/>
    <property type="match status" value="2"/>
</dbReference>
<dbReference type="InterPro" id="IPR000595">
    <property type="entry name" value="cNMP-bd_dom"/>
</dbReference>
<feature type="transmembrane region" description="Helical" evidence="5">
    <location>
        <begin position="269"/>
        <end position="289"/>
    </location>
</feature>
<sequence>MMNFNDFQTERIITCRGELTKPDTHNFAENDSPENSLVEGFDLVWKKHSLQIFCAAIKFIVKLRKAVDQYHLKQITHRIYQIIGDKSSDYLFYQSKGLVNQKWTFNQYIKSLLIYNFLVDMNIRVIKPDSKVKLLVDCTILILIVMNIFYIPMQLSFSLQENAQTVDFLFSTIPSWVFLMEIVVNFNTAYYYKGMIHEDRSKIFQHYIKGDFFKDVLVVIPFLISQYNIPYLNFVLLLRMTRVNKIFEQIEEVTLIREKFAAPIDVMKLMLFLVFVAHMSGCAWHYIGIQELFYNNTGWLIKYGYGEKDWITRYVASLYFGTITSFTVGFGDIVPQTLIEQIYLIIMVLITSLVFGYTISSIQNIFGQLREKTDQHRNKMAKINSYMKKNKISPMLQMKIRKYFEYFFTLDESPELLMDNLNDDLKLELRTSIFIPIMIKCKLFQKFDESLLNQLCTIVQTQKFIPGQMIFQENDQMNKAYFIIQGEVDIQINKVSIKQQSEGSLGIREFFLQKRIHYATRATQFTEIAYIRYDDFYRIIREKQSNQEQYCQMKDDLLYSTVQTQCEICSHSHHFNRCPVVFYSPSTSKIACDYSDSIIQPRYQNKRKQKKKRRTFENLQHIITSAIDYMCDNETLSEGMNESILKRYGYIDYQTKQQTLEDDKLKSLKVIQKLQLNSNNNGDTPRMKRFVYKSLIKKEEKSQSKYQESQLESLHQEFIQFKKEDLNQFDQHVEFSHFHKDKNISKIRKDQNDSCNKYNLKYTSQLNEQFTFQNHIQQQMNIEHILLTGASTDRRKKHFSLIKPFHPSNSRDSPEPSLIMGFTQPWKENSLQIFVHITKFIIKLKQAAEQYRFKLITQRIHNIIGDNASDFMYYQKKGLVKVPYTFLNFITSMIVNKMPSLEFSVIKPDSKFKLIMDLIILVLIIINIFYIPMQLSFQLNEDNTYITQLGIYQLILRIFLLEIILKFNTAYYSKGMIHDSRQKIFKHYVQGDFVYDLIVVIPFLISQYKIPYINFIFLLRITRVKKIFEQIEEISLIREKFAAPIDICKLLYFLILVSHMLGCAWHFVGQIEFQQNSENCWLTRYGYAEKDWVIRYIASLYFGTITAFTIGYGDIVPQNQFEQMFVILTVLITSLIFGYTISAIQQIFGQLREKTDQHRNNMAIVNSYLKKNKINPILQMKIRKYFEYFFTLDETQDVLMDHLNEDLKLELKASIYIPKLKQCQLINRFNDSLLIQLSRVVKTQKYIPGQIIFQQGDFVPNAMFLLRGEIESLINKVSIRKQKQGSFGIREFFLSNTVHYTTKATKFSEIAYITHEDFIEVVKRQSSNYEQYCLLRDDLQFDLCPIQCQVCLRSHNLMDCPVVFYSPSRGKIALDKGSNINQVRHHLHVRRKKKSKNSYSNMVQKIECALDLQLENGLLQQDQINSNYISELGLHTVNDDISMDSLTKKKQKNIADQFRISKMKQLVNQGRLLKLERIPQVISDLYSEFLKIKKESLDNFDKNANLQYYHIDENVLNILKNFTNREYRVVNRRISRMKTFYRRGQKNKISIL</sequence>
<feature type="transmembrane region" description="Helical" evidence="5">
    <location>
        <begin position="342"/>
        <end position="362"/>
    </location>
</feature>
<proteinExistence type="predicted"/>
<keyword evidence="4 5" id="KW-0472">Membrane</keyword>
<dbReference type="Pfam" id="PF00027">
    <property type="entry name" value="cNMP_binding"/>
    <property type="match status" value="1"/>
</dbReference>
<feature type="transmembrane region" description="Helical" evidence="5">
    <location>
        <begin position="1124"/>
        <end position="1144"/>
    </location>
</feature>
<dbReference type="GO" id="GO:0005886">
    <property type="term" value="C:plasma membrane"/>
    <property type="evidence" value="ECO:0007669"/>
    <property type="project" value="TreeGrafter"/>
</dbReference>
<evidence type="ECO:0000313" key="8">
    <source>
        <dbReference type="Proteomes" id="UP000689195"/>
    </source>
</evidence>
<dbReference type="OrthoDB" id="296870at2759"/>
<dbReference type="Pfam" id="PF00520">
    <property type="entry name" value="Ion_trans"/>
    <property type="match status" value="2"/>
</dbReference>
<reference evidence="7" key="1">
    <citation type="submission" date="2021-01" db="EMBL/GenBank/DDBJ databases">
        <authorList>
            <consortium name="Genoscope - CEA"/>
            <person name="William W."/>
        </authorList>
    </citation>
    <scope>NUCLEOTIDE SEQUENCE</scope>
</reference>
<accession>A0A8S1XZ01</accession>
<feature type="transmembrane region" description="Helical" evidence="5">
    <location>
        <begin position="914"/>
        <end position="931"/>
    </location>
</feature>
<feature type="transmembrane region" description="Helical" evidence="5">
    <location>
        <begin position="951"/>
        <end position="972"/>
    </location>
</feature>
<feature type="transmembrane region" description="Helical" evidence="5">
    <location>
        <begin position="1092"/>
        <end position="1112"/>
    </location>
</feature>
<dbReference type="InterPro" id="IPR005821">
    <property type="entry name" value="Ion_trans_dom"/>
</dbReference>
<dbReference type="GO" id="GO:0042391">
    <property type="term" value="P:regulation of membrane potential"/>
    <property type="evidence" value="ECO:0007669"/>
    <property type="project" value="TreeGrafter"/>
</dbReference>
<keyword evidence="2 5" id="KW-0812">Transmembrane</keyword>
<comment type="subcellular location">
    <subcellularLocation>
        <location evidence="1">Membrane</location>
        <topology evidence="1">Multi-pass membrane protein</topology>
    </subcellularLocation>
</comment>
<comment type="caution">
    <text evidence="7">The sequence shown here is derived from an EMBL/GenBank/DDBJ whole genome shotgun (WGS) entry which is preliminary data.</text>
</comment>
<evidence type="ECO:0000313" key="7">
    <source>
        <dbReference type="EMBL" id="CAD8205392.1"/>
    </source>
</evidence>
<dbReference type="SMART" id="SM00100">
    <property type="entry name" value="cNMP"/>
    <property type="match status" value="2"/>
</dbReference>
<feature type="transmembrane region" description="Helical" evidence="5">
    <location>
        <begin position="173"/>
        <end position="192"/>
    </location>
</feature>
<dbReference type="PANTHER" id="PTHR10217:SF435">
    <property type="entry name" value="POTASSIUM VOLTAGE-GATED CHANNEL PROTEIN EAG"/>
    <property type="match status" value="1"/>
</dbReference>
<evidence type="ECO:0000256" key="1">
    <source>
        <dbReference type="ARBA" id="ARBA00004141"/>
    </source>
</evidence>
<evidence type="ECO:0000256" key="5">
    <source>
        <dbReference type="SAM" id="Phobius"/>
    </source>
</evidence>
<feature type="transmembrane region" description="Helical" evidence="5">
    <location>
        <begin position="212"/>
        <end position="229"/>
    </location>
</feature>
<organism evidence="7 8">
    <name type="scientific">Paramecium pentaurelia</name>
    <dbReference type="NCBI Taxonomy" id="43138"/>
    <lineage>
        <taxon>Eukaryota</taxon>
        <taxon>Sar</taxon>
        <taxon>Alveolata</taxon>
        <taxon>Ciliophora</taxon>
        <taxon>Intramacronucleata</taxon>
        <taxon>Oligohymenophorea</taxon>
        <taxon>Peniculida</taxon>
        <taxon>Parameciidae</taxon>
        <taxon>Paramecium</taxon>
    </lineage>
</organism>
<feature type="domain" description="Cyclic nucleotide-binding" evidence="6">
    <location>
        <begin position="1225"/>
        <end position="1322"/>
    </location>
</feature>
<protein>
    <recommendedName>
        <fullName evidence="6">Cyclic nucleotide-binding domain-containing protein</fullName>
    </recommendedName>
</protein>
<dbReference type="GO" id="GO:0005249">
    <property type="term" value="F:voltage-gated potassium channel activity"/>
    <property type="evidence" value="ECO:0007669"/>
    <property type="project" value="TreeGrafter"/>
</dbReference>
<feature type="transmembrane region" description="Helical" evidence="5">
    <location>
        <begin position="310"/>
        <end position="330"/>
    </location>
</feature>
<dbReference type="PANTHER" id="PTHR10217">
    <property type="entry name" value="VOLTAGE AND LIGAND GATED POTASSIUM CHANNEL"/>
    <property type="match status" value="1"/>
</dbReference>
<feature type="transmembrane region" description="Helical" evidence="5">
    <location>
        <begin position="134"/>
        <end position="153"/>
    </location>
</feature>
<keyword evidence="8" id="KW-1185">Reference proteome</keyword>
<dbReference type="InterPro" id="IPR050818">
    <property type="entry name" value="KCNH_animal-type"/>
</dbReference>
<dbReference type="EMBL" id="CAJJDO010000140">
    <property type="protein sequence ID" value="CAD8205392.1"/>
    <property type="molecule type" value="Genomic_DNA"/>
</dbReference>
<keyword evidence="3 5" id="KW-1133">Transmembrane helix</keyword>
<evidence type="ECO:0000259" key="6">
    <source>
        <dbReference type="PROSITE" id="PS50042"/>
    </source>
</evidence>